<evidence type="ECO:0000313" key="5">
    <source>
        <dbReference type="Proteomes" id="UP000541610"/>
    </source>
</evidence>
<keyword evidence="1" id="KW-0862">Zinc</keyword>
<feature type="domain" description="CCHC-type" evidence="3">
    <location>
        <begin position="607"/>
        <end position="622"/>
    </location>
</feature>
<feature type="compositionally biased region" description="Polar residues" evidence="2">
    <location>
        <begin position="692"/>
        <end position="701"/>
    </location>
</feature>
<accession>A0A7J6NFQ6</accession>
<feature type="region of interest" description="Disordered" evidence="2">
    <location>
        <begin position="235"/>
        <end position="256"/>
    </location>
</feature>
<evidence type="ECO:0000256" key="1">
    <source>
        <dbReference type="PROSITE-ProRule" id="PRU00047"/>
    </source>
</evidence>
<evidence type="ECO:0000259" key="3">
    <source>
        <dbReference type="PROSITE" id="PS50158"/>
    </source>
</evidence>
<dbReference type="CDD" id="cd00303">
    <property type="entry name" value="retropepsin_like"/>
    <property type="match status" value="1"/>
</dbReference>
<feature type="compositionally biased region" description="Basic and acidic residues" evidence="2">
    <location>
        <begin position="537"/>
        <end position="550"/>
    </location>
</feature>
<reference evidence="4 5" key="1">
    <citation type="submission" date="2020-04" db="EMBL/GenBank/DDBJ databases">
        <title>Perkinsus olseni comparative genomics.</title>
        <authorList>
            <person name="Bogema D.R."/>
        </authorList>
    </citation>
    <scope>NUCLEOTIDE SEQUENCE [LARGE SCALE GENOMIC DNA]</scope>
    <source>
        <strain evidence="4">00978-12</strain>
    </source>
</reference>
<dbReference type="EMBL" id="JABANP010000412">
    <property type="protein sequence ID" value="KAF4682722.1"/>
    <property type="molecule type" value="Genomic_DNA"/>
</dbReference>
<feature type="region of interest" description="Disordered" evidence="2">
    <location>
        <begin position="522"/>
        <end position="576"/>
    </location>
</feature>
<dbReference type="PROSITE" id="PS50158">
    <property type="entry name" value="ZF_CCHC"/>
    <property type="match status" value="1"/>
</dbReference>
<name>A0A7J6NFQ6_PEROL</name>
<feature type="compositionally biased region" description="Polar residues" evidence="2">
    <location>
        <begin position="1356"/>
        <end position="1373"/>
    </location>
</feature>
<gene>
    <name evidence="4" type="ORF">FOZ60_010222</name>
</gene>
<evidence type="ECO:0000256" key="2">
    <source>
        <dbReference type="SAM" id="MobiDB-lite"/>
    </source>
</evidence>
<dbReference type="OrthoDB" id="8122238at2759"/>
<sequence length="1504" mass="167733">MDYSRHADPQNNPNLRLGDGLTPLQGGLQEQQGEQRPPPAGGDPTIDDVVVHPPLVLPTNATSGRQPPTLRTTEDEADGSRTSRGLPPPLRQPNLSAAQHHSVPQGLHIENVEGNSTSVPPLRINAPAPLHGGVPTTRGDGDMALADEWPRNIHQRGQHPVPTDHRAQLLPPPPPHYVPPHYIPLEINNGYRAFGAPQLSPSYYVPGRPQQHPTDQVHRQPHGQQYNYYPVEYELSNNYPRSPSGDPTKHQPYQRGQPQLRQDHANYMYPQPGVPPHHAEGYPLVGPLLPAVSPSPFYVPRKRGMAHYGWCEGCSNYSCSAPVSIKDYDSAERVVDSLKPRTIFKGCEDNRSGTSFIETMYTETEGHPDVVRYLWLKRYTTSYVWSVLTDGIQPPTRCHRSYARQLQQLLERLRYHYDTLGHVQRTSDDLAHCVQEGGTVYKFIQRLETMASELYALGSPVPYRDLKLRLHKGLRSMLLRQRLDVDLMNDDMSFEQFRDRVLLHHKQLTNYYGVDYETKDATKSSAPYYPKGQGRPDQFRPRDSSVESRGGRVSRTDYTPRSSTSPQRSRPQQARSVNFVDGDELYDDDYSIQHLLAIKNDATGFTCFRCHQDGHSAKNCEETTPAELADRCKICGNPNHTTDACRVNTERIVCHRCNHPGHLAYVCGAKLPTTARGTHDPPRRSPTPTTRAAQSRTPARTRANTNVHATFLDDAASSENYHCHTLCRTRDRPPTPDPRVRHREGMMTGYVTIEDTEVIAIYDTGADVSLITADCLNCVAPDAVLETTIPNSLSAANGGHLSTIGTVRLRVSTPSNTQVDTFLVTTVSLTTPVILGCPTMSLLKTCIILGPDGYHIETNYDKPCETEQVPTRSVEEEPSLEATKDQDDYLTNYKIKYINQLCLQEQCDTLHYNGFTLPPTTPWFPVLYPDTDTTAINDRSLIRGQGPCNHGRNRTSTTTSVHQITTAEVKGSLPPKNGYGVSNTTSYGLSDTTVANYDDDDSGDEEDQLLLNSMTTTKVVYDYRCQPEEFEEDVTTPDTSSATVAVINTDGIDLPDVDSLPDDQRLELTALMDYAKPTERIGRLPGLHPETNNAVDWDTLNMRYASTNIVDFIQKNVPLLTDAREKMETTLGEYLELWRIKQQRHLERYTNENPNDYEPRLFDLIFTTKRSDSSIGNHLQTHWSGPFTIVQLQGSSMVKAIQGILLEGLGGVTANEDRTTAIVPLSYGASESFSLKNVVHARALQEAVSNYYQKSQRAYLDSDGTLRTMKLTTPSQPDDSRRVSMARDRTALQHAHLPMPTHLRSEDNDRDETTEDLPLLSPGSAHDSLEEGQEQDDPSSSSTVFDSPLAWATPTPADTSEEQLQVEGTSTPEQMAEGDSNFVEVDITSKLRECLGDSARPMFGKFTTSCPPVGSLVVSTKAPHIGLAKVVDDVISDSHIQLEALDVVEEDGMITTPEISSIDLYTTPCDAVIYVRPSSSNWTRARGKQLRDLLLRVQQLLRED</sequence>
<organism evidence="4 5">
    <name type="scientific">Perkinsus olseni</name>
    <name type="common">Perkinsus atlanticus</name>
    <dbReference type="NCBI Taxonomy" id="32597"/>
    <lineage>
        <taxon>Eukaryota</taxon>
        <taxon>Sar</taxon>
        <taxon>Alveolata</taxon>
        <taxon>Perkinsozoa</taxon>
        <taxon>Perkinsea</taxon>
        <taxon>Perkinsida</taxon>
        <taxon>Perkinsidae</taxon>
        <taxon>Perkinsus</taxon>
    </lineage>
</organism>
<feature type="compositionally biased region" description="Low complexity" evidence="2">
    <location>
        <begin position="23"/>
        <end position="35"/>
    </location>
</feature>
<keyword evidence="1" id="KW-0479">Metal-binding</keyword>
<proteinExistence type="predicted"/>
<dbReference type="Proteomes" id="UP000541610">
    <property type="component" value="Unassembled WGS sequence"/>
</dbReference>
<dbReference type="GO" id="GO:0003676">
    <property type="term" value="F:nucleic acid binding"/>
    <property type="evidence" value="ECO:0007669"/>
    <property type="project" value="InterPro"/>
</dbReference>
<feature type="compositionally biased region" description="Basic and acidic residues" evidence="2">
    <location>
        <begin position="72"/>
        <end position="81"/>
    </location>
</feature>
<protein>
    <recommendedName>
        <fullName evidence="3">CCHC-type domain-containing protein</fullName>
    </recommendedName>
</protein>
<feature type="region of interest" description="Disordered" evidence="2">
    <location>
        <begin position="1265"/>
        <end position="1284"/>
    </location>
</feature>
<feature type="region of interest" description="Disordered" evidence="2">
    <location>
        <begin position="1292"/>
        <end position="1377"/>
    </location>
</feature>
<dbReference type="Gene3D" id="2.40.70.10">
    <property type="entry name" value="Acid Proteases"/>
    <property type="match status" value="1"/>
</dbReference>
<dbReference type="InterPro" id="IPR001878">
    <property type="entry name" value="Znf_CCHC"/>
</dbReference>
<dbReference type="InterPro" id="IPR036875">
    <property type="entry name" value="Znf_CCHC_sf"/>
</dbReference>
<feature type="region of interest" description="Disordered" evidence="2">
    <location>
        <begin position="674"/>
        <end position="701"/>
    </location>
</feature>
<feature type="compositionally biased region" description="Polar residues" evidence="2">
    <location>
        <begin position="59"/>
        <end position="71"/>
    </location>
</feature>
<keyword evidence="1" id="KW-0863">Zinc-finger</keyword>
<dbReference type="Gene3D" id="4.10.60.10">
    <property type="entry name" value="Zinc finger, CCHC-type"/>
    <property type="match status" value="1"/>
</dbReference>
<dbReference type="SMART" id="SM00343">
    <property type="entry name" value="ZnF_C2HC"/>
    <property type="match status" value="3"/>
</dbReference>
<feature type="region of interest" description="Disordered" evidence="2">
    <location>
        <begin position="202"/>
        <end position="222"/>
    </location>
</feature>
<comment type="caution">
    <text evidence="4">The sequence shown here is derived from an EMBL/GenBank/DDBJ whole genome shotgun (WGS) entry which is preliminary data.</text>
</comment>
<dbReference type="SUPFAM" id="SSF50630">
    <property type="entry name" value="Acid proteases"/>
    <property type="match status" value="1"/>
</dbReference>
<dbReference type="GO" id="GO:0008270">
    <property type="term" value="F:zinc ion binding"/>
    <property type="evidence" value="ECO:0007669"/>
    <property type="project" value="UniProtKB-KW"/>
</dbReference>
<dbReference type="SUPFAM" id="SSF57756">
    <property type="entry name" value="Retrovirus zinc finger-like domains"/>
    <property type="match status" value="1"/>
</dbReference>
<feature type="compositionally biased region" description="Low complexity" evidence="2">
    <location>
        <begin position="551"/>
        <end position="573"/>
    </location>
</feature>
<dbReference type="InterPro" id="IPR021109">
    <property type="entry name" value="Peptidase_aspartic_dom_sf"/>
</dbReference>
<feature type="region of interest" description="Disordered" evidence="2">
    <location>
        <begin position="1"/>
        <end position="136"/>
    </location>
</feature>
<evidence type="ECO:0000313" key="4">
    <source>
        <dbReference type="EMBL" id="KAF4682722.1"/>
    </source>
</evidence>